<keyword evidence="1" id="KW-0805">Transcription regulation</keyword>
<dbReference type="EMBL" id="CP060286">
    <property type="protein sequence ID" value="QNK39696.1"/>
    <property type="molecule type" value="Genomic_DNA"/>
</dbReference>
<keyword evidence="6" id="KW-1185">Reference proteome</keyword>
<evidence type="ECO:0000313" key="5">
    <source>
        <dbReference type="EMBL" id="QNK39696.1"/>
    </source>
</evidence>
<dbReference type="InterPro" id="IPR036388">
    <property type="entry name" value="WH-like_DNA-bd_sf"/>
</dbReference>
<dbReference type="Proteomes" id="UP000515909">
    <property type="component" value="Chromosome"/>
</dbReference>
<dbReference type="Gene3D" id="1.10.10.10">
    <property type="entry name" value="Winged helix-like DNA-binding domain superfamily/Winged helix DNA-binding domain"/>
    <property type="match status" value="1"/>
</dbReference>
<dbReference type="InterPro" id="IPR016032">
    <property type="entry name" value="Sig_transdc_resp-reg_C-effctor"/>
</dbReference>
<dbReference type="SUPFAM" id="SSF48452">
    <property type="entry name" value="TPR-like"/>
    <property type="match status" value="1"/>
</dbReference>
<dbReference type="InterPro" id="IPR051677">
    <property type="entry name" value="AfsR-DnrI-RedD_regulator"/>
</dbReference>
<dbReference type="AlphaFoldDB" id="A0A6N8I2B3"/>
<organism evidence="4 6">
    <name type="scientific">Caproicibacter fermentans</name>
    <dbReference type="NCBI Taxonomy" id="2576756"/>
    <lineage>
        <taxon>Bacteria</taxon>
        <taxon>Bacillati</taxon>
        <taxon>Bacillota</taxon>
        <taxon>Clostridia</taxon>
        <taxon>Eubacteriales</taxon>
        <taxon>Acutalibacteraceae</taxon>
        <taxon>Caproicibacter</taxon>
    </lineage>
</organism>
<dbReference type="SUPFAM" id="SSF46894">
    <property type="entry name" value="C-terminal effector domain of the bipartite response regulators"/>
    <property type="match status" value="1"/>
</dbReference>
<dbReference type="InterPro" id="IPR005158">
    <property type="entry name" value="BTAD"/>
</dbReference>
<dbReference type="GO" id="GO:0003677">
    <property type="term" value="F:DNA binding"/>
    <property type="evidence" value="ECO:0007669"/>
    <property type="project" value="InterPro"/>
</dbReference>
<sequence>MYLYSENSKVAIQMFGEFSITINGNTMTNLKGRTKRVWMLIQYLVARRFAPVPLDRLLRDIWDGRECGDPENALKNLVYRARSLLRELSGDKSQFIIFLNGTYAWNNQCGCSVDSERFLEYAKKAFVQTAPEEKRIGWYRKAIGLYRGGFLPKSSYSTWVILQRARYSEIYRRCVNELCGLLANRNRYEEMVPVVESALRRFPYEEPFHILLLKAYSNTGRTAKAFDHYNRTVKMFYQEFGVDLGEFLKPYSSRMNNQSRSETDLETIWNDLQEKTKVEGAYFCDYDMFKCLYRSQVRLMPRTGLSIFLILFTLGGKDGGAPEPDALKTASEKLKNAILTSMRKGDTVASCSATQYIALLQTVTVETAQSIVQRVMRKFKFEYRKDNVNVVTKVTSIIE</sequence>
<accession>A0A6N8I2B3</accession>
<keyword evidence="2" id="KW-0804">Transcription</keyword>
<dbReference type="SMART" id="SM01043">
    <property type="entry name" value="BTAD"/>
    <property type="match status" value="1"/>
</dbReference>
<dbReference type="Pfam" id="PF03704">
    <property type="entry name" value="BTAD"/>
    <property type="match status" value="1"/>
</dbReference>
<dbReference type="GO" id="GO:0006355">
    <property type="term" value="P:regulation of DNA-templated transcription"/>
    <property type="evidence" value="ECO:0007669"/>
    <property type="project" value="InterPro"/>
</dbReference>
<proteinExistence type="predicted"/>
<reference evidence="5 7" key="2">
    <citation type="submission" date="2020-08" db="EMBL/GenBank/DDBJ databases">
        <title>The isolate Caproiciproducens sp. 7D4C2 produces n-caproate at mildly acidic conditions from hexoses: genome and rBOX comparison with related strains and chain-elongating bacteria.</title>
        <authorList>
            <person name="Esquivel-Elizondo S."/>
            <person name="Bagci C."/>
            <person name="Temovska M."/>
            <person name="Jeon B.S."/>
            <person name="Bessarab I."/>
            <person name="Williams R.B.H."/>
            <person name="Huson D.H."/>
            <person name="Angenent L.T."/>
        </authorList>
    </citation>
    <scope>NUCLEOTIDE SEQUENCE [LARGE SCALE GENOMIC DNA]</scope>
    <source>
        <strain evidence="5 7">7D4C2</strain>
    </source>
</reference>
<accession>A0A7G8T7V5</accession>
<gene>
    <name evidence="4" type="ORF">CAFE_29930</name>
    <name evidence="5" type="ORF">HCR03_13290</name>
</gene>
<evidence type="ECO:0000313" key="7">
    <source>
        <dbReference type="Proteomes" id="UP000515909"/>
    </source>
</evidence>
<reference evidence="4 6" key="1">
    <citation type="submission" date="2019-09" db="EMBL/GenBank/DDBJ databases">
        <title>Genome sequence of Clostridium sp. EA1.</title>
        <authorList>
            <person name="Poehlein A."/>
            <person name="Bengelsdorf F.R."/>
            <person name="Daniel R."/>
        </authorList>
    </citation>
    <scope>NUCLEOTIDE SEQUENCE [LARGE SCALE GENOMIC DNA]</scope>
    <source>
        <strain evidence="4 6">EA1</strain>
    </source>
</reference>
<evidence type="ECO:0000259" key="3">
    <source>
        <dbReference type="SMART" id="SM01043"/>
    </source>
</evidence>
<dbReference type="RefSeq" id="WP_066646608.1">
    <property type="nucleotide sequence ID" value="NZ_CP060286.1"/>
</dbReference>
<evidence type="ECO:0000256" key="1">
    <source>
        <dbReference type="ARBA" id="ARBA00023015"/>
    </source>
</evidence>
<dbReference type="Gene3D" id="1.25.40.10">
    <property type="entry name" value="Tetratricopeptide repeat domain"/>
    <property type="match status" value="1"/>
</dbReference>
<dbReference type="Proteomes" id="UP000469440">
    <property type="component" value="Unassembled WGS sequence"/>
</dbReference>
<dbReference type="EMBL" id="VWXL01000084">
    <property type="protein sequence ID" value="MVB12261.1"/>
    <property type="molecule type" value="Genomic_DNA"/>
</dbReference>
<dbReference type="PANTHER" id="PTHR35807">
    <property type="entry name" value="TRANSCRIPTIONAL REGULATOR REDD-RELATED"/>
    <property type="match status" value="1"/>
</dbReference>
<dbReference type="KEGG" id="cfem:HCR03_13290"/>
<evidence type="ECO:0000313" key="6">
    <source>
        <dbReference type="Proteomes" id="UP000469440"/>
    </source>
</evidence>
<protein>
    <submittedName>
        <fullName evidence="4">Bacterial transcriptional activator domain protein</fullName>
    </submittedName>
</protein>
<dbReference type="InterPro" id="IPR011990">
    <property type="entry name" value="TPR-like_helical_dom_sf"/>
</dbReference>
<evidence type="ECO:0000256" key="2">
    <source>
        <dbReference type="ARBA" id="ARBA00023163"/>
    </source>
</evidence>
<dbReference type="PANTHER" id="PTHR35807:SF1">
    <property type="entry name" value="TRANSCRIPTIONAL REGULATOR REDD"/>
    <property type="match status" value="1"/>
</dbReference>
<feature type="domain" description="Bacterial transcriptional activator" evidence="3">
    <location>
        <begin position="113"/>
        <end position="248"/>
    </location>
</feature>
<name>A0A6N8I2B3_9FIRM</name>
<evidence type="ECO:0000313" key="4">
    <source>
        <dbReference type="EMBL" id="MVB12261.1"/>
    </source>
</evidence>